<dbReference type="EMBL" id="UXUI01010139">
    <property type="protein sequence ID" value="VDD94808.1"/>
    <property type="molecule type" value="Genomic_DNA"/>
</dbReference>
<reference evidence="3" key="1">
    <citation type="submission" date="2017-02" db="UniProtKB">
        <authorList>
            <consortium name="WormBaseParasite"/>
        </authorList>
    </citation>
    <scope>IDENTIFICATION</scope>
</reference>
<dbReference type="AlphaFoldDB" id="A0A0N4VHB3"/>
<dbReference type="Proteomes" id="UP000274131">
    <property type="component" value="Unassembled WGS sequence"/>
</dbReference>
<organism evidence="3">
    <name type="scientific">Enterobius vermicularis</name>
    <name type="common">Human pinworm</name>
    <dbReference type="NCBI Taxonomy" id="51028"/>
    <lineage>
        <taxon>Eukaryota</taxon>
        <taxon>Metazoa</taxon>
        <taxon>Ecdysozoa</taxon>
        <taxon>Nematoda</taxon>
        <taxon>Chromadorea</taxon>
        <taxon>Rhabditida</taxon>
        <taxon>Spirurina</taxon>
        <taxon>Oxyuridomorpha</taxon>
        <taxon>Oxyuroidea</taxon>
        <taxon>Oxyuridae</taxon>
        <taxon>Enterobius</taxon>
    </lineage>
</organism>
<reference evidence="1 2" key="2">
    <citation type="submission" date="2018-10" db="EMBL/GenBank/DDBJ databases">
        <authorList>
            <consortium name="Pathogen Informatics"/>
        </authorList>
    </citation>
    <scope>NUCLEOTIDE SEQUENCE [LARGE SCALE GENOMIC DNA]</scope>
</reference>
<dbReference type="Gene3D" id="2.120.10.30">
    <property type="entry name" value="TolB, C-terminal domain"/>
    <property type="match status" value="1"/>
</dbReference>
<accession>A0A0N4VHB3</accession>
<dbReference type="STRING" id="51028.A0A0N4VHB3"/>
<evidence type="ECO:0000313" key="2">
    <source>
        <dbReference type="Proteomes" id="UP000274131"/>
    </source>
</evidence>
<dbReference type="InterPro" id="IPR011042">
    <property type="entry name" value="6-blade_b-propeller_TolB-like"/>
</dbReference>
<evidence type="ECO:0000313" key="1">
    <source>
        <dbReference type="EMBL" id="VDD94808.1"/>
    </source>
</evidence>
<proteinExistence type="predicted"/>
<dbReference type="WBParaSite" id="EVEC_0001021401-mRNA-1">
    <property type="protein sequence ID" value="EVEC_0001021401-mRNA-1"/>
    <property type="gene ID" value="EVEC_0001021401"/>
</dbReference>
<keyword evidence="2" id="KW-1185">Reference proteome</keyword>
<dbReference type="SUPFAM" id="SSF101898">
    <property type="entry name" value="NHL repeat"/>
    <property type="match status" value="1"/>
</dbReference>
<name>A0A0N4VHB3_ENTVE</name>
<gene>
    <name evidence="1" type="ORF">EVEC_LOCUS9559</name>
</gene>
<sequence>MPVKLSNTSDHQRCEEMFIHLTPKGAVVPYSLCKDEDGNYWVAAKGGLFKFNQHGDKVLFERKNDFPKKISAYCQVLNHNKTVIFFVFFSSYNFKPYYVVHAFAEDQQCLTELRIFDLDGHILHEQFIDGKIQSLAVTSEGEVFSTKQMQGEDSIISKMNLDCPLGWEEVISEDEYAFQTLCVYDSNTLVVSTCSLPINMYSKQFIRIIDIPSRKIVRTFSSSGKKDGEVYFPRSIKRYKDGILVLDKTGRIQEFSLSGEFVRTAAQIDAYLGNGFIVSDEEAIIACSGIVVSKEQESICDDWIEKIALDGSKWVPRPVKIGENES</sequence>
<dbReference type="OrthoDB" id="5837159at2759"/>
<evidence type="ECO:0000313" key="3">
    <source>
        <dbReference type="WBParaSite" id="EVEC_0001021401-mRNA-1"/>
    </source>
</evidence>
<protein>
    <submittedName>
        <fullName evidence="3">SGL domain-containing protein</fullName>
    </submittedName>
</protein>